<organism evidence="2 3">
    <name type="scientific">Characodon lateralis</name>
    <dbReference type="NCBI Taxonomy" id="208331"/>
    <lineage>
        <taxon>Eukaryota</taxon>
        <taxon>Metazoa</taxon>
        <taxon>Chordata</taxon>
        <taxon>Craniata</taxon>
        <taxon>Vertebrata</taxon>
        <taxon>Euteleostomi</taxon>
        <taxon>Actinopterygii</taxon>
        <taxon>Neopterygii</taxon>
        <taxon>Teleostei</taxon>
        <taxon>Neoteleostei</taxon>
        <taxon>Acanthomorphata</taxon>
        <taxon>Ovalentaria</taxon>
        <taxon>Atherinomorphae</taxon>
        <taxon>Cyprinodontiformes</taxon>
        <taxon>Goodeidae</taxon>
        <taxon>Characodon</taxon>
    </lineage>
</organism>
<protein>
    <submittedName>
        <fullName evidence="2">Uncharacterized protein</fullName>
    </submittedName>
</protein>
<proteinExistence type="predicted"/>
<gene>
    <name evidence="2" type="ORF">CHARACLAT_020694</name>
</gene>
<dbReference type="Proteomes" id="UP001352852">
    <property type="component" value="Unassembled WGS sequence"/>
</dbReference>
<reference evidence="2 3" key="1">
    <citation type="submission" date="2021-06" db="EMBL/GenBank/DDBJ databases">
        <authorList>
            <person name="Palmer J.M."/>
        </authorList>
    </citation>
    <scope>NUCLEOTIDE SEQUENCE [LARGE SCALE GENOMIC DNA]</scope>
    <source>
        <strain evidence="2 3">CL_MEX2019</strain>
        <tissue evidence="2">Muscle</tissue>
    </source>
</reference>
<dbReference type="EMBL" id="JAHUTJ010018359">
    <property type="protein sequence ID" value="MED6271481.1"/>
    <property type="molecule type" value="Genomic_DNA"/>
</dbReference>
<comment type="caution">
    <text evidence="2">The sequence shown here is derived from an EMBL/GenBank/DDBJ whole genome shotgun (WGS) entry which is preliminary data.</text>
</comment>
<feature type="transmembrane region" description="Helical" evidence="1">
    <location>
        <begin position="29"/>
        <end position="49"/>
    </location>
</feature>
<keyword evidence="1" id="KW-1133">Transmembrane helix</keyword>
<keyword evidence="1" id="KW-0812">Transmembrane</keyword>
<sequence length="107" mass="12396">MLRLAWGQKNKTLFHVQGSSRHLKVWGQIWLLSELLITYLTLMTLSVLAEEYHLHNMMLPSPCSTVGILVSLEVLRVWLREQFIFQSCDPEGSAWVLRIMTDSFTGF</sequence>
<evidence type="ECO:0000313" key="3">
    <source>
        <dbReference type="Proteomes" id="UP001352852"/>
    </source>
</evidence>
<name>A0ABU7D9D5_9TELE</name>
<evidence type="ECO:0000256" key="1">
    <source>
        <dbReference type="SAM" id="Phobius"/>
    </source>
</evidence>
<accession>A0ABU7D9D5</accession>
<keyword evidence="1" id="KW-0472">Membrane</keyword>
<keyword evidence="3" id="KW-1185">Reference proteome</keyword>
<evidence type="ECO:0000313" key="2">
    <source>
        <dbReference type="EMBL" id="MED6271481.1"/>
    </source>
</evidence>